<dbReference type="InParanoid" id="B4D471"/>
<gene>
    <name evidence="2" type="ORF">CfE428DRAFT_3709</name>
</gene>
<keyword evidence="2" id="KW-0413">Isomerase</keyword>
<evidence type="ECO:0000256" key="1">
    <source>
        <dbReference type="SAM" id="SignalP"/>
    </source>
</evidence>
<dbReference type="RefSeq" id="WP_006981034.1">
    <property type="nucleotide sequence ID" value="NZ_ABVL01000011.1"/>
</dbReference>
<sequence precursor="true">MRKFPLFVLSLLALAPLHTQAATPAELFAPGNLHAWCVVPFDAKHRGPEERAEMLQKLSFQHFVYDWRAKDIPTFDAEIEALQKHGIELTAWWSPTAPHDPVLQTMLDVFKRHNVHPQLWVMGGGEPTKSPEEQEARVAQETERIRQIEALAKPYGCKVELYNHNRWFGVMDNEVAIIEHLKKLGVHDVGIVYNFSHGHDDIADFPAIWKRIQPYVVAVNVTGMVKNGGGKLMPPSQGDSELGMLKVIVDSGWNGPVGLIAEQGGDAEVTLGNYLRGLEWCKEELEQPGSGGPKPDFKTAAAK</sequence>
<accession>B4D471</accession>
<proteinExistence type="predicted"/>
<protein>
    <submittedName>
        <fullName evidence="2">Xylose isomerase domain protein TIM barrel</fullName>
    </submittedName>
</protein>
<dbReference type="Proteomes" id="UP000005824">
    <property type="component" value="Unassembled WGS sequence"/>
</dbReference>
<dbReference type="eggNOG" id="COG1082">
    <property type="taxonomic scope" value="Bacteria"/>
</dbReference>
<dbReference type="EMBL" id="ABVL01000011">
    <property type="protein sequence ID" value="EDY18672.1"/>
    <property type="molecule type" value="Genomic_DNA"/>
</dbReference>
<dbReference type="GO" id="GO:0016853">
    <property type="term" value="F:isomerase activity"/>
    <property type="evidence" value="ECO:0007669"/>
    <property type="project" value="UniProtKB-KW"/>
</dbReference>
<feature type="chain" id="PRO_5002802436" evidence="1">
    <location>
        <begin position="22"/>
        <end position="303"/>
    </location>
</feature>
<dbReference type="SUPFAM" id="SSF51658">
    <property type="entry name" value="Xylose isomerase-like"/>
    <property type="match status" value="1"/>
</dbReference>
<dbReference type="Gene3D" id="3.20.20.150">
    <property type="entry name" value="Divalent-metal-dependent TIM barrel enzymes"/>
    <property type="match status" value="1"/>
</dbReference>
<evidence type="ECO:0000313" key="3">
    <source>
        <dbReference type="Proteomes" id="UP000005824"/>
    </source>
</evidence>
<reference evidence="2 3" key="1">
    <citation type="journal article" date="2011" name="J. Bacteriol.">
        <title>Genome sequence of Chthoniobacter flavus Ellin428, an aerobic heterotrophic soil bacterium.</title>
        <authorList>
            <person name="Kant R."/>
            <person name="van Passel M.W."/>
            <person name="Palva A."/>
            <person name="Lucas S."/>
            <person name="Lapidus A."/>
            <person name="Glavina Del Rio T."/>
            <person name="Dalin E."/>
            <person name="Tice H."/>
            <person name="Bruce D."/>
            <person name="Goodwin L."/>
            <person name="Pitluck S."/>
            <person name="Larimer F.W."/>
            <person name="Land M.L."/>
            <person name="Hauser L."/>
            <person name="Sangwan P."/>
            <person name="de Vos W.M."/>
            <person name="Janssen P.H."/>
            <person name="Smidt H."/>
        </authorList>
    </citation>
    <scope>NUCLEOTIDE SEQUENCE [LARGE SCALE GENOMIC DNA]</scope>
    <source>
        <strain evidence="2 3">Ellin428</strain>
    </source>
</reference>
<feature type="signal peptide" evidence="1">
    <location>
        <begin position="1"/>
        <end position="21"/>
    </location>
</feature>
<comment type="caution">
    <text evidence="2">The sequence shown here is derived from an EMBL/GenBank/DDBJ whole genome shotgun (WGS) entry which is preliminary data.</text>
</comment>
<organism evidence="2 3">
    <name type="scientific">Chthoniobacter flavus Ellin428</name>
    <dbReference type="NCBI Taxonomy" id="497964"/>
    <lineage>
        <taxon>Bacteria</taxon>
        <taxon>Pseudomonadati</taxon>
        <taxon>Verrucomicrobiota</taxon>
        <taxon>Spartobacteria</taxon>
        <taxon>Chthoniobacterales</taxon>
        <taxon>Chthoniobacteraceae</taxon>
        <taxon>Chthoniobacter</taxon>
    </lineage>
</organism>
<dbReference type="STRING" id="497964.CfE428DRAFT_3709"/>
<dbReference type="InterPro" id="IPR036237">
    <property type="entry name" value="Xyl_isomerase-like_sf"/>
</dbReference>
<keyword evidence="3" id="KW-1185">Reference proteome</keyword>
<evidence type="ECO:0000313" key="2">
    <source>
        <dbReference type="EMBL" id="EDY18672.1"/>
    </source>
</evidence>
<dbReference type="AlphaFoldDB" id="B4D471"/>
<keyword evidence="1" id="KW-0732">Signal</keyword>
<name>B4D471_9BACT</name>